<evidence type="ECO:0000259" key="1">
    <source>
        <dbReference type="Pfam" id="PF06985"/>
    </source>
</evidence>
<dbReference type="Pfam" id="PF06985">
    <property type="entry name" value="HET"/>
    <property type="match status" value="1"/>
</dbReference>
<dbReference type="PANTHER" id="PTHR33112">
    <property type="entry name" value="DOMAIN PROTEIN, PUTATIVE-RELATED"/>
    <property type="match status" value="1"/>
</dbReference>
<reference evidence="2 3" key="1">
    <citation type="submission" date="2019-06" db="EMBL/GenBank/DDBJ databases">
        <authorList>
            <person name="Broberg M."/>
        </authorList>
    </citation>
    <scope>NUCLEOTIDE SEQUENCE [LARGE SCALE GENOMIC DNA]</scope>
</reference>
<proteinExistence type="predicted"/>
<dbReference type="Proteomes" id="UP000766486">
    <property type="component" value="Unassembled WGS sequence"/>
</dbReference>
<evidence type="ECO:0000313" key="2">
    <source>
        <dbReference type="EMBL" id="VUC26847.1"/>
    </source>
</evidence>
<gene>
    <name evidence="2" type="ORF">CLO192961_LOCUS197974</name>
</gene>
<feature type="domain" description="Heterokaryon incompatibility" evidence="1">
    <location>
        <begin position="226"/>
        <end position="376"/>
    </location>
</feature>
<dbReference type="InterPro" id="IPR010730">
    <property type="entry name" value="HET"/>
</dbReference>
<comment type="caution">
    <text evidence="2">The sequence shown here is derived from an EMBL/GenBank/DDBJ whole genome shotgun (WGS) entry which is preliminary data.</text>
</comment>
<name>A0ABY6U8B5_BIOOC</name>
<accession>A0ABY6U8B5</accession>
<protein>
    <recommendedName>
        <fullName evidence="1">Heterokaryon incompatibility domain-containing protein</fullName>
    </recommendedName>
</protein>
<dbReference type="EMBL" id="CABFNS010000758">
    <property type="protein sequence ID" value="VUC26847.1"/>
    <property type="molecule type" value="Genomic_DNA"/>
</dbReference>
<organism evidence="2 3">
    <name type="scientific">Bionectria ochroleuca</name>
    <name type="common">Gliocladium roseum</name>
    <dbReference type="NCBI Taxonomy" id="29856"/>
    <lineage>
        <taxon>Eukaryota</taxon>
        <taxon>Fungi</taxon>
        <taxon>Dikarya</taxon>
        <taxon>Ascomycota</taxon>
        <taxon>Pezizomycotina</taxon>
        <taxon>Sordariomycetes</taxon>
        <taxon>Hypocreomycetidae</taxon>
        <taxon>Hypocreales</taxon>
        <taxon>Bionectriaceae</taxon>
        <taxon>Clonostachys</taxon>
    </lineage>
</organism>
<dbReference type="PANTHER" id="PTHR33112:SF9">
    <property type="entry name" value="HETEROKARYON INCOMPATIBILITY DOMAIN-CONTAINING PROTEIN"/>
    <property type="match status" value="1"/>
</dbReference>
<evidence type="ECO:0000313" key="3">
    <source>
        <dbReference type="Proteomes" id="UP000766486"/>
    </source>
</evidence>
<sequence>MICDLCSDLPLEPSRWDEMYPHHSSFAELEAAVHNGCEVCRLFKQAVEEYYAHGTYYGPDDLRNSTSIEEAIQYQRVLDAPRDIEPGEPSTADASLGTSGPGFFVTALTVDSVNNPTSQSPGLRGILYLRQDDDDRDPISEIYPFVEIYSLKNSLAVREWNFVGRAVSPTIDFSLAKSWIDDCATSHMKCQEDCLHVLPFRVLDLTLLGDDIDMRLLVNAQSHDRYAALSHCWGGSQPLQLLRGNYEQFKRRISYRALPKTFQDAVVATRSLGLRYLWIDSLCIIQNSDSDWEKQCTEMPKIYQGAFVTLAGPAASNCESGFLQRQSVSPGISLPLSQSHSSCQVFLSYNGIKELPWDYMPEPNSPLSKRAWVLQERLLSKRVLYFGTKTMYLECSTNVRFEDCYHPISWDYKYIDQIPKYSIQGLFTSKGQFEYWRELVETYSGLALTKPTDRFPALSAMASVLNSETNEQYIAGIWSQSLSQGLSWYIPQWMGDQVTAAFPPTTQFIAPSWSWASVASQVSFSFSEMTDTTSSLDLLTANITPKGVDPFGQITDGYLEVCGKIETGLVKRLPDEYVKDRRTFYVVSRCKDSSILAQFAPDNTGVFGNSDSEVILLLLAGGEHSHATALGIQQVNSLPGIYSRVGLAFSAATRASPLAFNAIFKDSAKVKIRII</sequence>
<keyword evidence="3" id="KW-1185">Reference proteome</keyword>